<dbReference type="SUPFAM" id="SSF53335">
    <property type="entry name" value="S-adenosyl-L-methionine-dependent methyltransferases"/>
    <property type="match status" value="1"/>
</dbReference>
<keyword evidence="9" id="KW-0067">ATP-binding</keyword>
<dbReference type="EC" id="2.1.1.72" evidence="1"/>
<keyword evidence="4" id="KW-0949">S-adenosyl-L-methionine</keyword>
<evidence type="ECO:0000256" key="5">
    <source>
        <dbReference type="ARBA" id="ARBA00047942"/>
    </source>
</evidence>
<dbReference type="GO" id="GO:0004386">
    <property type="term" value="F:helicase activity"/>
    <property type="evidence" value="ECO:0007669"/>
    <property type="project" value="UniProtKB-KW"/>
</dbReference>
<dbReference type="InterPro" id="IPR002052">
    <property type="entry name" value="DNA_methylase_N6_adenine_CS"/>
</dbReference>
<keyword evidence="9" id="KW-0378">Hydrolase</keyword>
<dbReference type="GO" id="GO:0003676">
    <property type="term" value="F:nucleic acid binding"/>
    <property type="evidence" value="ECO:0007669"/>
    <property type="project" value="InterPro"/>
</dbReference>
<dbReference type="REBASE" id="16543">
    <property type="entry name" value="RpaB53ORF1481P"/>
</dbReference>
<accession>Q07RK3</accession>
<evidence type="ECO:0000259" key="8">
    <source>
        <dbReference type="Pfam" id="PF22240"/>
    </source>
</evidence>
<evidence type="ECO:0000259" key="6">
    <source>
        <dbReference type="Pfam" id="PF07669"/>
    </source>
</evidence>
<dbReference type="InterPro" id="IPR053980">
    <property type="entry name" value="ISP_coupler"/>
</dbReference>
<feature type="domain" description="Type ISP restriction-modification enzyme LLaBIII C-terminal specificity" evidence="7">
    <location>
        <begin position="696"/>
        <end position="1043"/>
    </location>
</feature>
<name>Q07RK3_RHOP5</name>
<dbReference type="AlphaFoldDB" id="Q07RK3"/>
<dbReference type="Gene3D" id="3.40.50.150">
    <property type="entry name" value="Vaccinia Virus protein VP39"/>
    <property type="match status" value="1"/>
</dbReference>
<gene>
    <name evidence="9" type="ordered locus">RPE_1481</name>
</gene>
<keyword evidence="2" id="KW-0489">Methyltransferase</keyword>
<dbReference type="GO" id="GO:0006304">
    <property type="term" value="P:DNA modification"/>
    <property type="evidence" value="ECO:0007669"/>
    <property type="project" value="InterPro"/>
</dbReference>
<dbReference type="InterPro" id="IPR050953">
    <property type="entry name" value="N4_N6_ade-DNA_methylase"/>
</dbReference>
<evidence type="ECO:0000313" key="9">
    <source>
        <dbReference type="EMBL" id="ABJ05431.1"/>
    </source>
</evidence>
<dbReference type="PANTHER" id="PTHR33841:SF1">
    <property type="entry name" value="DNA METHYLTRANSFERASE A"/>
    <property type="match status" value="1"/>
</dbReference>
<reference evidence="9" key="1">
    <citation type="submission" date="2006-09" db="EMBL/GenBank/DDBJ databases">
        <title>Complete sequence of Rhodopseudomonas palustris BisA53.</title>
        <authorList>
            <consortium name="US DOE Joint Genome Institute"/>
            <person name="Copeland A."/>
            <person name="Lucas S."/>
            <person name="Lapidus A."/>
            <person name="Barry K."/>
            <person name="Detter J.C."/>
            <person name="Glavina del Rio T."/>
            <person name="Hammon N."/>
            <person name="Israni S."/>
            <person name="Dalin E."/>
            <person name="Tice H."/>
            <person name="Pitluck S."/>
            <person name="Chain P."/>
            <person name="Malfatti S."/>
            <person name="Shin M."/>
            <person name="Vergez L."/>
            <person name="Schmutz J."/>
            <person name="Larimer F."/>
            <person name="Land M."/>
            <person name="Hauser L."/>
            <person name="Pelletier D.A."/>
            <person name="Kyrpides N."/>
            <person name="Kim E."/>
            <person name="Harwood C.S."/>
            <person name="Oda Y."/>
            <person name="Richardson P."/>
        </authorList>
    </citation>
    <scope>NUCLEOTIDE SEQUENCE [LARGE SCALE GENOMIC DNA]</scope>
    <source>
        <strain evidence="9">BisA53</strain>
    </source>
</reference>
<comment type="catalytic activity">
    <reaction evidence="5">
        <text>a 2'-deoxyadenosine in DNA + S-adenosyl-L-methionine = an N(6)-methyl-2'-deoxyadenosine in DNA + S-adenosyl-L-homocysteine + H(+)</text>
        <dbReference type="Rhea" id="RHEA:15197"/>
        <dbReference type="Rhea" id="RHEA-COMP:12418"/>
        <dbReference type="Rhea" id="RHEA-COMP:12419"/>
        <dbReference type="ChEBI" id="CHEBI:15378"/>
        <dbReference type="ChEBI" id="CHEBI:57856"/>
        <dbReference type="ChEBI" id="CHEBI:59789"/>
        <dbReference type="ChEBI" id="CHEBI:90615"/>
        <dbReference type="ChEBI" id="CHEBI:90616"/>
        <dbReference type="EC" id="2.1.1.72"/>
    </reaction>
</comment>
<feature type="domain" description="Type II methyltransferase M.TaqI-like" evidence="6">
    <location>
        <begin position="470"/>
        <end position="583"/>
    </location>
</feature>
<dbReference type="Pfam" id="PF18135">
    <property type="entry name" value="Type_ISP_C"/>
    <property type="match status" value="1"/>
</dbReference>
<dbReference type="PROSITE" id="PS00092">
    <property type="entry name" value="N6_MTASE"/>
    <property type="match status" value="1"/>
</dbReference>
<dbReference type="InterPro" id="IPR041635">
    <property type="entry name" value="Type_ISP_LLaBIII_C"/>
</dbReference>
<organism evidence="9">
    <name type="scientific">Rhodopseudomonas palustris (strain BisA53)</name>
    <dbReference type="NCBI Taxonomy" id="316055"/>
    <lineage>
        <taxon>Bacteria</taxon>
        <taxon>Pseudomonadati</taxon>
        <taxon>Pseudomonadota</taxon>
        <taxon>Alphaproteobacteria</taxon>
        <taxon>Hyphomicrobiales</taxon>
        <taxon>Nitrobacteraceae</taxon>
        <taxon>Rhodopseudomonas</taxon>
    </lineage>
</organism>
<dbReference type="PANTHER" id="PTHR33841">
    <property type="entry name" value="DNA METHYLTRANSFERASE YEEA-RELATED"/>
    <property type="match status" value="1"/>
</dbReference>
<keyword evidence="9" id="KW-0347">Helicase</keyword>
<dbReference type="HOGENOM" id="CLU_002151_1_1_5"/>
<dbReference type="InterPro" id="IPR011639">
    <property type="entry name" value="MethylTrfase_TaqI-like_dom"/>
</dbReference>
<keyword evidence="3" id="KW-0808">Transferase</keyword>
<protein>
    <recommendedName>
        <fullName evidence="1">site-specific DNA-methyltransferase (adenine-specific)</fullName>
        <ecNumber evidence="1">2.1.1.72</ecNumber>
    </recommendedName>
</protein>
<dbReference type="Pfam" id="PF22240">
    <property type="entry name" value="ISP_coupler"/>
    <property type="match status" value="1"/>
</dbReference>
<evidence type="ECO:0000256" key="1">
    <source>
        <dbReference type="ARBA" id="ARBA00011900"/>
    </source>
</evidence>
<dbReference type="EMBL" id="CP000463">
    <property type="protein sequence ID" value="ABJ05431.1"/>
    <property type="molecule type" value="Genomic_DNA"/>
</dbReference>
<sequence>MASPLSARTTSPPADCMPRHLRVRLASAWGSRFSAMNQLLIQNYLNDLSDLRKVSGSNRESVVSEAFKDLLKGYAKGHDLVFIAQFELDKQDGNRRIVDGALLYDLRVPFGYWEAKDEEDDLDKEIAAKLRRGYPRDNIIFEDSRTAVLMQYGNEVMRCAVDDTDKLRHLLGLFFEYERPEIVDFRKAVVQFQKDLPEVLAALRAMIDTAQKDNGPFRKAASKFLKHAQETINPMVTADDVREMLIQHILTEEIFSKVFDEDDFHRQNNVAKELYTLENLFFTGAVKKNTMRALDTYYNAIRKNAHEVPNHTEKQRFLKMIYEGFYKVYNKKAADRLGVVYTPNEIVRFMVESADWLCQKHFGKNLIDRDVQILDPATGTGTFICELLEHFRGQKDKLAHKYKEELHANEVAILPYYVANLNIEATYAAITGQYAEFPNLCFVDTLDNVGGLGIRAGHQHDLFGAMSEENVARIKRQNTRKISVVIGNPPYNANQQNENDNNKNRTYPRIDERIKDTYIKLSTAQKTKAYDMYTRFFRWASDRLHDDGILAFITNRSFIDSRTMDGFRRAVTAEYSDVYVVDLGGDVRANPKLSGTRNNVFGIQTGVAISFLVKRRLKKGEKHACTIHYVRRPEMETAEEKISWLELAQLSRLPMEPLHPDKNANWINQTENDFDALLPLVNKATKQARSKAAESAIFASYSFGVVTNRDDWVYDRERAALASKVSELISTYNCDRSKLAKIKDPKEVADRLDAGMKWTRAVKRDLQNGTVYKLDESLVTQVLYRPFTRLFLYFSPQLNEMQNLMANYFGSDGAANNLSITFSDPTSQKPFMVMGTDHCPDMHLVGAASGAVVLPSTFDDGVENITDWAQRRFTSHYASRKKPRREISKDDIFSYVYAVLHDPIYREKYAQNLKREFPRIPFYANFTKWAEWGEKLLRLHIGYEMASPWDLQRIDVPDAKSRAAGLAPKPSLKADKDNGIIVLDSETQLTGIPPQAWTYRLGNRSALEWILDQYKEKTPKDPTIREKFNTYRFADHKEKVIDLLTRVTRVSVETMQIVEAMKNEPR</sequence>
<evidence type="ECO:0000259" key="7">
    <source>
        <dbReference type="Pfam" id="PF18135"/>
    </source>
</evidence>
<proteinExistence type="predicted"/>
<dbReference type="InterPro" id="IPR029063">
    <property type="entry name" value="SAM-dependent_MTases_sf"/>
</dbReference>
<dbReference type="STRING" id="316055.RPE_1481"/>
<keyword evidence="9" id="KW-0547">Nucleotide-binding</keyword>
<dbReference type="GO" id="GO:0009007">
    <property type="term" value="F:site-specific DNA-methyltransferase (adenine-specific) activity"/>
    <property type="evidence" value="ECO:0007669"/>
    <property type="project" value="UniProtKB-EC"/>
</dbReference>
<dbReference type="PRINTS" id="PR00507">
    <property type="entry name" value="N12N6MTFRASE"/>
</dbReference>
<dbReference type="GO" id="GO:0032259">
    <property type="term" value="P:methylation"/>
    <property type="evidence" value="ECO:0007669"/>
    <property type="project" value="UniProtKB-KW"/>
</dbReference>
<dbReference type="KEGG" id="rpe:RPE_1481"/>
<feature type="domain" description="Type ISP restriction-modification enzyme coupler" evidence="8">
    <location>
        <begin position="192"/>
        <end position="311"/>
    </location>
</feature>
<dbReference type="Pfam" id="PF07669">
    <property type="entry name" value="Eco57I"/>
    <property type="match status" value="1"/>
</dbReference>
<dbReference type="eggNOG" id="COG0286">
    <property type="taxonomic scope" value="Bacteria"/>
</dbReference>
<evidence type="ECO:0000256" key="4">
    <source>
        <dbReference type="ARBA" id="ARBA00022691"/>
    </source>
</evidence>
<evidence type="ECO:0000256" key="3">
    <source>
        <dbReference type="ARBA" id="ARBA00022679"/>
    </source>
</evidence>
<evidence type="ECO:0000256" key="2">
    <source>
        <dbReference type="ARBA" id="ARBA00022603"/>
    </source>
</evidence>